<dbReference type="InterPro" id="IPR006631">
    <property type="entry name" value="DM4_12"/>
</dbReference>
<reference evidence="1" key="1">
    <citation type="journal article" date="2014" name="BMC Genomics">
        <title>Characterizing the developmental transcriptome of the oriental fruit fly, Bactrocera dorsalis (Diptera: Tephritidae) through comparative genomic analysis with Drosophila melanogaster utilizing modENCODE datasets.</title>
        <authorList>
            <person name="Geib S.M."/>
            <person name="Calla B."/>
            <person name="Hall B."/>
            <person name="Hou S."/>
            <person name="Manoukis N.C."/>
        </authorList>
    </citation>
    <scope>NUCLEOTIDE SEQUENCE</scope>
    <source>
        <strain evidence="1">Punador</strain>
    </source>
</reference>
<accession>A0A034WW00</accession>
<dbReference type="PANTHER" id="PTHR21253">
    <property type="entry name" value="F-BOX ONLY PROTEIN 11-RELATED"/>
    <property type="match status" value="1"/>
</dbReference>
<dbReference type="AlphaFoldDB" id="A0A034WW00"/>
<sequence length="467" mass="53925">STYGSHVEGRVVIKMKLTPAYGFLHLLLLFDYISAEAQNFTEPVFHNLLSKSNLAKINSTNASTKKGFNSKSCNTNSLNTFNAGSGTTTLRPIVERVFSRKKRFLLAPAKTRLKFTMQLAKRLLATYPSGFNFNIEMALYYPMITSRLDLIPKRLRPTTTPKPKPKGPTPPLIIQIPGSLIRYKGKPAAKPAKVQRIDESNQPLLWVDTKPMEPLVVPVAASAVSKYYTQPYKWQQWSKYGAPGYAQRYEWSPANQWPDRRPDWFSQDTKWSKWTTTPLPWTSSKKWQQKANKWQQWEHTQAAADGLVQGSRWKRDTENGKEPKALESNDFNEADLSSVDVLEELDEIEPLYMHFPELEDHHEWKHYHNYRDRRQLYHQLHGLSNILGIDLKSCIMRAICDCKRFLLPPGYSLAQDILRVMFTFPTKTGLEDDYSRIVQTDYETCDHQLKNACPFNVLSWLMGQKQS</sequence>
<dbReference type="OrthoDB" id="8180611at2759"/>
<protein>
    <submittedName>
        <fullName evidence="1">Uncharacterized protein</fullName>
    </submittedName>
</protein>
<name>A0A034WW00_BACDO</name>
<dbReference type="Pfam" id="PF07841">
    <property type="entry name" value="DM4_12"/>
    <property type="match status" value="1"/>
</dbReference>
<dbReference type="SMART" id="SM00718">
    <property type="entry name" value="DM4_12"/>
    <property type="match status" value="1"/>
</dbReference>
<dbReference type="PANTHER" id="PTHR21253:SF0">
    <property type="entry name" value="F-BOX ONLY PROTEIN 11-RELATED"/>
    <property type="match status" value="1"/>
</dbReference>
<organism evidence="1">
    <name type="scientific">Bactrocera dorsalis</name>
    <name type="common">Oriental fruit fly</name>
    <name type="synonym">Dacus dorsalis</name>
    <dbReference type="NCBI Taxonomy" id="27457"/>
    <lineage>
        <taxon>Eukaryota</taxon>
        <taxon>Metazoa</taxon>
        <taxon>Ecdysozoa</taxon>
        <taxon>Arthropoda</taxon>
        <taxon>Hexapoda</taxon>
        <taxon>Insecta</taxon>
        <taxon>Pterygota</taxon>
        <taxon>Neoptera</taxon>
        <taxon>Endopterygota</taxon>
        <taxon>Diptera</taxon>
        <taxon>Brachycera</taxon>
        <taxon>Muscomorpha</taxon>
        <taxon>Tephritoidea</taxon>
        <taxon>Tephritidae</taxon>
        <taxon>Bactrocera</taxon>
        <taxon>Bactrocera</taxon>
    </lineage>
</organism>
<proteinExistence type="predicted"/>
<evidence type="ECO:0000313" key="1">
    <source>
        <dbReference type="EMBL" id="JAC57973.1"/>
    </source>
</evidence>
<feature type="non-terminal residue" evidence="1">
    <location>
        <position position="1"/>
    </location>
</feature>
<dbReference type="EMBL" id="GAKP01000979">
    <property type="protein sequence ID" value="JAC57973.1"/>
    <property type="molecule type" value="Transcribed_RNA"/>
</dbReference>